<evidence type="ECO:0000256" key="1">
    <source>
        <dbReference type="SAM" id="SignalP"/>
    </source>
</evidence>
<dbReference type="InParanoid" id="A0A0C3H1E1"/>
<dbReference type="SUPFAM" id="SSF51695">
    <property type="entry name" value="PLC-like phosphodiesterases"/>
    <property type="match status" value="1"/>
</dbReference>
<dbReference type="InterPro" id="IPR051057">
    <property type="entry name" value="PI-PLC_domain"/>
</dbReference>
<evidence type="ECO:0008006" key="4">
    <source>
        <dbReference type="Google" id="ProtNLM"/>
    </source>
</evidence>
<dbReference type="PANTHER" id="PTHR13593">
    <property type="match status" value="1"/>
</dbReference>
<feature type="chain" id="PRO_5002174667" description="Phosphatidylinositol-specific phospholipase C X domain-containing protein" evidence="1">
    <location>
        <begin position="24"/>
        <end position="371"/>
    </location>
</feature>
<dbReference type="Proteomes" id="UP000054321">
    <property type="component" value="Unassembled WGS sequence"/>
</dbReference>
<accession>A0A0C3H1E1</accession>
<dbReference type="PROSITE" id="PS51257">
    <property type="entry name" value="PROKAR_LIPOPROTEIN"/>
    <property type="match status" value="1"/>
</dbReference>
<proteinExistence type="predicted"/>
<sequence length="371" mass="40664">MRTSAFAAVSLVLTALSCPVTSSAPSLGDLAVQKVLADASPIFGYYEKDTSPTAEWMSKYPDSTLIVHMNIPGAHDPQTWNYSLATQESLNHVTDLDDNPPLPPQVYRCQEKSFIDMLNAGVRVFDIRYAYDVTNSTLVFWHSQALLSETATVDDVLFGFYQWLDDHKTEALFLSFQYEGSTTLHGTNDAGVQMSLFNMLTSPAAKKYFLQTKGEFGTLGQAPALPGCHFSPSQWIDNDPNITLVYNLATNATAYIEDYYSINLGLGTSAAENIAAKYDAVTAHLNMAATQYPNSLFWSFASSENDVNVPIDTPEIMAVGNGTDLTPLGGVNQQLVPFFQGMTGKRLGIVMFDYFDVPSNLIDAFLAVSRP</sequence>
<keyword evidence="3" id="KW-1185">Reference proteome</keyword>
<keyword evidence="1" id="KW-0732">Signal</keyword>
<feature type="signal peptide" evidence="1">
    <location>
        <begin position="1"/>
        <end position="23"/>
    </location>
</feature>
<protein>
    <recommendedName>
        <fullName evidence="4">Phosphatidylinositol-specific phospholipase C X domain-containing protein</fullName>
    </recommendedName>
</protein>
<gene>
    <name evidence="2" type="ORF">OIDMADRAFT_203881</name>
</gene>
<name>A0A0C3H1E1_OIDMZ</name>
<evidence type="ECO:0000313" key="3">
    <source>
        <dbReference type="Proteomes" id="UP000054321"/>
    </source>
</evidence>
<dbReference type="GO" id="GO:0006629">
    <property type="term" value="P:lipid metabolic process"/>
    <property type="evidence" value="ECO:0007669"/>
    <property type="project" value="InterPro"/>
</dbReference>
<dbReference type="InterPro" id="IPR017946">
    <property type="entry name" value="PLC-like_Pdiesterase_TIM-brl"/>
</dbReference>
<reference evidence="3" key="2">
    <citation type="submission" date="2015-01" db="EMBL/GenBank/DDBJ databases">
        <title>Evolutionary Origins and Diversification of the Mycorrhizal Mutualists.</title>
        <authorList>
            <consortium name="DOE Joint Genome Institute"/>
            <consortium name="Mycorrhizal Genomics Consortium"/>
            <person name="Kohler A."/>
            <person name="Kuo A."/>
            <person name="Nagy L.G."/>
            <person name="Floudas D."/>
            <person name="Copeland A."/>
            <person name="Barry K.W."/>
            <person name="Cichocki N."/>
            <person name="Veneault-Fourrey C."/>
            <person name="LaButti K."/>
            <person name="Lindquist E.A."/>
            <person name="Lipzen A."/>
            <person name="Lundell T."/>
            <person name="Morin E."/>
            <person name="Murat C."/>
            <person name="Riley R."/>
            <person name="Ohm R."/>
            <person name="Sun H."/>
            <person name="Tunlid A."/>
            <person name="Henrissat B."/>
            <person name="Grigoriev I.V."/>
            <person name="Hibbett D.S."/>
            <person name="Martin F."/>
        </authorList>
    </citation>
    <scope>NUCLEOTIDE SEQUENCE [LARGE SCALE GENOMIC DNA]</scope>
    <source>
        <strain evidence="3">Zn</strain>
    </source>
</reference>
<dbReference type="HOGENOM" id="CLU_033662_0_0_1"/>
<dbReference type="EMBL" id="KN832882">
    <property type="protein sequence ID" value="KIM97164.1"/>
    <property type="molecule type" value="Genomic_DNA"/>
</dbReference>
<dbReference type="PANTHER" id="PTHR13593:SF116">
    <property type="entry name" value="PLC-LIKE PHOSPHODIESTERASE"/>
    <property type="match status" value="1"/>
</dbReference>
<organism evidence="2 3">
    <name type="scientific">Oidiodendron maius (strain Zn)</name>
    <dbReference type="NCBI Taxonomy" id="913774"/>
    <lineage>
        <taxon>Eukaryota</taxon>
        <taxon>Fungi</taxon>
        <taxon>Dikarya</taxon>
        <taxon>Ascomycota</taxon>
        <taxon>Pezizomycotina</taxon>
        <taxon>Leotiomycetes</taxon>
        <taxon>Leotiomycetes incertae sedis</taxon>
        <taxon>Myxotrichaceae</taxon>
        <taxon>Oidiodendron</taxon>
    </lineage>
</organism>
<dbReference type="Gene3D" id="3.20.20.190">
    <property type="entry name" value="Phosphatidylinositol (PI) phosphodiesterase"/>
    <property type="match status" value="1"/>
</dbReference>
<dbReference type="AlphaFoldDB" id="A0A0C3H1E1"/>
<dbReference type="OrthoDB" id="1046782at2759"/>
<dbReference type="GO" id="GO:0008081">
    <property type="term" value="F:phosphoric diester hydrolase activity"/>
    <property type="evidence" value="ECO:0007669"/>
    <property type="project" value="InterPro"/>
</dbReference>
<reference evidence="2 3" key="1">
    <citation type="submission" date="2014-04" db="EMBL/GenBank/DDBJ databases">
        <authorList>
            <consortium name="DOE Joint Genome Institute"/>
            <person name="Kuo A."/>
            <person name="Martino E."/>
            <person name="Perotto S."/>
            <person name="Kohler A."/>
            <person name="Nagy L.G."/>
            <person name="Floudas D."/>
            <person name="Copeland A."/>
            <person name="Barry K.W."/>
            <person name="Cichocki N."/>
            <person name="Veneault-Fourrey C."/>
            <person name="LaButti K."/>
            <person name="Lindquist E.A."/>
            <person name="Lipzen A."/>
            <person name="Lundell T."/>
            <person name="Morin E."/>
            <person name="Murat C."/>
            <person name="Sun H."/>
            <person name="Tunlid A."/>
            <person name="Henrissat B."/>
            <person name="Grigoriev I.V."/>
            <person name="Hibbett D.S."/>
            <person name="Martin F."/>
            <person name="Nordberg H.P."/>
            <person name="Cantor M.N."/>
            <person name="Hua S.X."/>
        </authorList>
    </citation>
    <scope>NUCLEOTIDE SEQUENCE [LARGE SCALE GENOMIC DNA]</scope>
    <source>
        <strain evidence="2 3">Zn</strain>
    </source>
</reference>
<evidence type="ECO:0000313" key="2">
    <source>
        <dbReference type="EMBL" id="KIM97164.1"/>
    </source>
</evidence>